<evidence type="ECO:0000256" key="3">
    <source>
        <dbReference type="ARBA" id="ARBA00022517"/>
    </source>
</evidence>
<dbReference type="PIRSF" id="PIRSF006485">
    <property type="entry name" value="GTP-binding_EngA"/>
    <property type="match status" value="1"/>
</dbReference>
<evidence type="ECO:0000256" key="8">
    <source>
        <dbReference type="HAMAP-Rule" id="MF_00195"/>
    </source>
</evidence>
<dbReference type="SUPFAM" id="SSF52540">
    <property type="entry name" value="P-loop containing nucleoside triphosphate hydrolases"/>
    <property type="match status" value="2"/>
</dbReference>
<dbReference type="KEGG" id="ocy:OSSY52_06040"/>
<feature type="domain" description="EngA-type G" evidence="11">
    <location>
        <begin position="4"/>
        <end position="170"/>
    </location>
</feature>
<sequence>MAEPIVLIIGKPNVGKSTLFNRIIREKKSIVLDFPGVTRDHVYGEARWGERAFTLVDTCGIFENPEGIIERQQKQVVLSSVKEASLVLFVIDGREGITSEDIHVVEFLRKAGVEIVFVANKIESYEKYERNILPELYEIGFGEPIPVSAEHNKNIDELIDTILERLEQQGIDTTLREENDDEIVKVAIIGKPNAGKSSLFNKITGLKKAIVSDIPGTTRDIVDEIVEFDGKKYKFIDTAGMRKKSTVEYGTVEMYSIVRTIKAIERADVVIIVVDSTEGITHQDQKVAGLAENKGKATIVAFNKWDLVKNQSIKKKEYEEYFEKEFYYIKYSPAIYTSAERGWGIEELIDSIDIVNKSRNRRIPTSALNAALERYLMVSPPPVKKGKRIKFYYATQVDVKPPVFTFYSNQPENIPKTYAQSLRNMIRKYIDPFVGTPLFIKFAERKK</sequence>
<dbReference type="CDD" id="cd01895">
    <property type="entry name" value="EngA2"/>
    <property type="match status" value="1"/>
</dbReference>
<feature type="binding site" evidence="8">
    <location>
        <begin position="303"/>
        <end position="306"/>
    </location>
    <ligand>
        <name>GTP</name>
        <dbReference type="ChEBI" id="CHEBI:37565"/>
        <label>2</label>
    </ligand>
</feature>
<dbReference type="Pfam" id="PF14714">
    <property type="entry name" value="KH_dom-like"/>
    <property type="match status" value="1"/>
</dbReference>
<name>A0A7G1G6K3_9BACT</name>
<evidence type="ECO:0000313" key="12">
    <source>
        <dbReference type="EMBL" id="BBE30463.1"/>
    </source>
</evidence>
<dbReference type="CDD" id="cd01894">
    <property type="entry name" value="EngA1"/>
    <property type="match status" value="1"/>
</dbReference>
<dbReference type="InterPro" id="IPR005225">
    <property type="entry name" value="Small_GTP-bd"/>
</dbReference>
<dbReference type="Gene3D" id="3.40.50.300">
    <property type="entry name" value="P-loop containing nucleotide triphosphate hydrolases"/>
    <property type="match status" value="2"/>
</dbReference>
<keyword evidence="13" id="KW-1185">Reference proteome</keyword>
<dbReference type="Gene3D" id="3.30.300.20">
    <property type="match status" value="1"/>
</dbReference>
<dbReference type="GO" id="GO:0042254">
    <property type="term" value="P:ribosome biogenesis"/>
    <property type="evidence" value="ECO:0007669"/>
    <property type="project" value="UniProtKB-KW"/>
</dbReference>
<proteinExistence type="inferred from homology"/>
<evidence type="ECO:0000259" key="11">
    <source>
        <dbReference type="PROSITE" id="PS51712"/>
    </source>
</evidence>
<evidence type="ECO:0000256" key="9">
    <source>
        <dbReference type="PROSITE-ProRule" id="PRU01049"/>
    </source>
</evidence>
<protein>
    <recommendedName>
        <fullName evidence="2 8">GTPase Der</fullName>
    </recommendedName>
    <alternativeName>
        <fullName evidence="7 8">GTP-binding protein EngA</fullName>
    </alternativeName>
</protein>
<feature type="binding site" evidence="8">
    <location>
        <begin position="190"/>
        <end position="197"/>
    </location>
    <ligand>
        <name>GTP</name>
        <dbReference type="ChEBI" id="CHEBI:37565"/>
        <label>2</label>
    </ligand>
</feature>
<dbReference type="PANTHER" id="PTHR43834:SF6">
    <property type="entry name" value="GTPASE DER"/>
    <property type="match status" value="1"/>
</dbReference>
<evidence type="ECO:0000313" key="13">
    <source>
        <dbReference type="Proteomes" id="UP000516361"/>
    </source>
</evidence>
<keyword evidence="5 8" id="KW-0547">Nucleotide-binding</keyword>
<dbReference type="InterPro" id="IPR032859">
    <property type="entry name" value="KH_dom-like"/>
</dbReference>
<keyword evidence="4 10" id="KW-0677">Repeat</keyword>
<dbReference type="PRINTS" id="PR00326">
    <property type="entry name" value="GTP1OBG"/>
</dbReference>
<dbReference type="FunCoup" id="A0A7G1G6K3">
    <property type="interactions" value="357"/>
</dbReference>
<keyword evidence="6 8" id="KW-0342">GTP-binding</keyword>
<dbReference type="Pfam" id="PF01926">
    <property type="entry name" value="MMR_HSR1"/>
    <property type="match status" value="2"/>
</dbReference>
<dbReference type="InterPro" id="IPR027417">
    <property type="entry name" value="P-loop_NTPase"/>
</dbReference>
<evidence type="ECO:0000256" key="2">
    <source>
        <dbReference type="ARBA" id="ARBA00020953"/>
    </source>
</evidence>
<dbReference type="InParanoid" id="A0A7G1G6K3"/>
<dbReference type="InterPro" id="IPR016484">
    <property type="entry name" value="GTPase_Der"/>
</dbReference>
<dbReference type="PANTHER" id="PTHR43834">
    <property type="entry name" value="GTPASE DER"/>
    <property type="match status" value="1"/>
</dbReference>
<dbReference type="NCBIfam" id="TIGR00231">
    <property type="entry name" value="small_GTP"/>
    <property type="match status" value="2"/>
</dbReference>
<dbReference type="InterPro" id="IPR015946">
    <property type="entry name" value="KH_dom-like_a/b"/>
</dbReference>
<organism evidence="12 13">
    <name type="scientific">Tepiditoga spiralis</name>
    <dbReference type="NCBI Taxonomy" id="2108365"/>
    <lineage>
        <taxon>Bacteria</taxon>
        <taxon>Thermotogati</taxon>
        <taxon>Thermotogota</taxon>
        <taxon>Thermotogae</taxon>
        <taxon>Petrotogales</taxon>
        <taxon>Petrotogaceae</taxon>
        <taxon>Tepiditoga</taxon>
    </lineage>
</organism>
<dbReference type="GO" id="GO:0005525">
    <property type="term" value="F:GTP binding"/>
    <property type="evidence" value="ECO:0007669"/>
    <property type="project" value="UniProtKB-UniRule"/>
</dbReference>
<feature type="binding site" evidence="8">
    <location>
        <begin position="237"/>
        <end position="241"/>
    </location>
    <ligand>
        <name>GTP</name>
        <dbReference type="ChEBI" id="CHEBI:37565"/>
        <label>2</label>
    </ligand>
</feature>
<evidence type="ECO:0000256" key="1">
    <source>
        <dbReference type="ARBA" id="ARBA00008279"/>
    </source>
</evidence>
<dbReference type="AlphaFoldDB" id="A0A7G1G6K3"/>
<comment type="subunit">
    <text evidence="8">Associates with the 50S ribosomal subunit.</text>
</comment>
<dbReference type="InterPro" id="IPR006073">
    <property type="entry name" value="GTP-bd"/>
</dbReference>
<evidence type="ECO:0000256" key="7">
    <source>
        <dbReference type="ARBA" id="ARBA00032345"/>
    </source>
</evidence>
<feature type="binding site" evidence="8">
    <location>
        <begin position="57"/>
        <end position="61"/>
    </location>
    <ligand>
        <name>GTP</name>
        <dbReference type="ChEBI" id="CHEBI:37565"/>
        <label>1</label>
    </ligand>
</feature>
<feature type="binding site" evidence="8">
    <location>
        <begin position="120"/>
        <end position="123"/>
    </location>
    <ligand>
        <name>GTP</name>
        <dbReference type="ChEBI" id="CHEBI:37565"/>
        <label>1</label>
    </ligand>
</feature>
<evidence type="ECO:0000256" key="5">
    <source>
        <dbReference type="ARBA" id="ARBA00022741"/>
    </source>
</evidence>
<dbReference type="PROSITE" id="PS51712">
    <property type="entry name" value="G_ENGA"/>
    <property type="match status" value="2"/>
</dbReference>
<evidence type="ECO:0000256" key="6">
    <source>
        <dbReference type="ARBA" id="ARBA00023134"/>
    </source>
</evidence>
<accession>A0A7G1G6K3</accession>
<dbReference type="Proteomes" id="UP000516361">
    <property type="component" value="Chromosome"/>
</dbReference>
<evidence type="ECO:0000256" key="10">
    <source>
        <dbReference type="RuleBase" id="RU004481"/>
    </source>
</evidence>
<evidence type="ECO:0000256" key="4">
    <source>
        <dbReference type="ARBA" id="ARBA00022737"/>
    </source>
</evidence>
<dbReference type="FunFam" id="3.40.50.300:FF:000040">
    <property type="entry name" value="GTPase Der"/>
    <property type="match status" value="1"/>
</dbReference>
<gene>
    <name evidence="8 12" type="primary">der</name>
    <name evidence="12" type="ORF">OSSY52_06040</name>
</gene>
<dbReference type="InterPro" id="IPR031166">
    <property type="entry name" value="G_ENGA"/>
</dbReference>
<dbReference type="HAMAP" id="MF_00195">
    <property type="entry name" value="GTPase_Der"/>
    <property type="match status" value="1"/>
</dbReference>
<comment type="similarity">
    <text evidence="1 8 9 10">Belongs to the TRAFAC class TrmE-Era-EngA-EngB-Septin-like GTPase superfamily. EngA (Der) GTPase family.</text>
</comment>
<keyword evidence="3 8" id="KW-0690">Ribosome biogenesis</keyword>
<dbReference type="NCBIfam" id="TIGR03594">
    <property type="entry name" value="GTPase_EngA"/>
    <property type="match status" value="1"/>
</dbReference>
<dbReference type="GO" id="GO:0043022">
    <property type="term" value="F:ribosome binding"/>
    <property type="evidence" value="ECO:0007669"/>
    <property type="project" value="TreeGrafter"/>
</dbReference>
<comment type="function">
    <text evidence="8 10">GTPase that plays an essential role in the late steps of ribosome biogenesis.</text>
</comment>
<dbReference type="RefSeq" id="WP_190615558.1">
    <property type="nucleotide sequence ID" value="NZ_AP018712.1"/>
</dbReference>
<feature type="domain" description="EngA-type G" evidence="11">
    <location>
        <begin position="184"/>
        <end position="360"/>
    </location>
</feature>
<reference evidence="12 13" key="1">
    <citation type="submission" date="2018-06" db="EMBL/GenBank/DDBJ databases">
        <title>Genome sequencing of Oceanotoga sp. sy52.</title>
        <authorList>
            <person name="Mori K."/>
        </authorList>
    </citation>
    <scope>NUCLEOTIDE SEQUENCE [LARGE SCALE GENOMIC DNA]</scope>
    <source>
        <strain evidence="13">sy52</strain>
    </source>
</reference>
<dbReference type="EMBL" id="AP018712">
    <property type="protein sequence ID" value="BBE30463.1"/>
    <property type="molecule type" value="Genomic_DNA"/>
</dbReference>
<dbReference type="FunFam" id="3.40.50.300:FF:000057">
    <property type="entry name" value="GTPase Der"/>
    <property type="match status" value="1"/>
</dbReference>
<feature type="binding site" evidence="8">
    <location>
        <begin position="10"/>
        <end position="17"/>
    </location>
    <ligand>
        <name>GTP</name>
        <dbReference type="ChEBI" id="CHEBI:37565"/>
        <label>1</label>
    </ligand>
</feature>